<dbReference type="OrthoDB" id="1074at2759"/>
<name>L8X777_THACA</name>
<dbReference type="GO" id="GO:0005739">
    <property type="term" value="C:mitochondrion"/>
    <property type="evidence" value="ECO:0007669"/>
    <property type="project" value="TreeGrafter"/>
</dbReference>
<dbReference type="Gene3D" id="3.40.50.300">
    <property type="entry name" value="P-loop containing nucleotide triphosphate hydrolases"/>
    <property type="match status" value="1"/>
</dbReference>
<dbReference type="HOGENOM" id="CLU_009995_3_3_1"/>
<accession>L8X777</accession>
<evidence type="ECO:0000313" key="9">
    <source>
        <dbReference type="EMBL" id="ELU44952.1"/>
    </source>
</evidence>
<dbReference type="InterPro" id="IPR006297">
    <property type="entry name" value="EF-4"/>
</dbReference>
<dbReference type="Gene3D" id="3.30.70.870">
    <property type="entry name" value="Elongation Factor G (Translational Gtpase), domain 3"/>
    <property type="match status" value="1"/>
</dbReference>
<dbReference type="Gene3D" id="3.30.70.240">
    <property type="match status" value="1"/>
</dbReference>
<dbReference type="SMART" id="SM00838">
    <property type="entry name" value="EFG_C"/>
    <property type="match status" value="1"/>
</dbReference>
<dbReference type="OMA" id="EYSFVGY"/>
<dbReference type="Gene3D" id="2.40.30.10">
    <property type="entry name" value="Translation factors"/>
    <property type="match status" value="1"/>
</dbReference>
<dbReference type="InterPro" id="IPR035654">
    <property type="entry name" value="LepA_IV"/>
</dbReference>
<dbReference type="SUPFAM" id="SSF54980">
    <property type="entry name" value="EF-G C-terminal domain-like"/>
    <property type="match status" value="2"/>
</dbReference>
<keyword evidence="5" id="KW-0648">Protein biosynthesis</keyword>
<dbReference type="GO" id="GO:0005525">
    <property type="term" value="F:GTP binding"/>
    <property type="evidence" value="ECO:0007669"/>
    <property type="project" value="UniProtKB-KW"/>
</dbReference>
<dbReference type="InterPro" id="IPR027417">
    <property type="entry name" value="P-loop_NTPase"/>
</dbReference>
<keyword evidence="7" id="KW-0342">GTP-binding</keyword>
<dbReference type="GO" id="GO:0006412">
    <property type="term" value="P:translation"/>
    <property type="evidence" value="ECO:0007669"/>
    <property type="project" value="UniProtKB-KW"/>
</dbReference>
<comment type="similarity">
    <text evidence="1">Belongs to the TRAFAC class translation factor GTPase superfamily. Classic translation factor GTPase family. LepA subfamily.</text>
</comment>
<dbReference type="GO" id="GO:0097177">
    <property type="term" value="F:mitochondrial ribosome binding"/>
    <property type="evidence" value="ECO:0007669"/>
    <property type="project" value="TreeGrafter"/>
</dbReference>
<feature type="domain" description="Elongation factor EFG" evidence="8">
    <location>
        <begin position="527"/>
        <end position="613"/>
    </location>
</feature>
<protein>
    <submittedName>
        <fullName evidence="9">Guf1 protein</fullName>
    </submittedName>
</protein>
<dbReference type="InterPro" id="IPR000795">
    <property type="entry name" value="T_Tr_GTP-bd_dom"/>
</dbReference>
<reference evidence="9 10" key="1">
    <citation type="journal article" date="2013" name="Nat. Commun.">
        <title>The evolution and pathogenic mechanisms of the rice sheath blight pathogen.</title>
        <authorList>
            <person name="Zheng A."/>
            <person name="Lin R."/>
            <person name="Xu L."/>
            <person name="Qin P."/>
            <person name="Tang C."/>
            <person name="Ai P."/>
            <person name="Zhang D."/>
            <person name="Liu Y."/>
            <person name="Sun Z."/>
            <person name="Feng H."/>
            <person name="Wang Y."/>
            <person name="Chen Y."/>
            <person name="Liang X."/>
            <person name="Fu R."/>
            <person name="Li Q."/>
            <person name="Zhang J."/>
            <person name="Yu X."/>
            <person name="Xie Z."/>
            <person name="Ding L."/>
            <person name="Guan P."/>
            <person name="Tang J."/>
            <person name="Liang Y."/>
            <person name="Wang S."/>
            <person name="Deng Q."/>
            <person name="Li S."/>
            <person name="Zhu J."/>
            <person name="Wang L."/>
            <person name="Liu H."/>
            <person name="Li P."/>
        </authorList>
    </citation>
    <scope>NUCLEOTIDE SEQUENCE [LARGE SCALE GENOMIC DNA]</scope>
    <source>
        <strain evidence="10">AG-1 IA</strain>
    </source>
</reference>
<evidence type="ECO:0000256" key="2">
    <source>
        <dbReference type="ARBA" id="ARBA00022741"/>
    </source>
</evidence>
<evidence type="ECO:0000256" key="5">
    <source>
        <dbReference type="ARBA" id="ARBA00022917"/>
    </source>
</evidence>
<dbReference type="Proteomes" id="UP000011668">
    <property type="component" value="Unassembled WGS sequence"/>
</dbReference>
<keyword evidence="4" id="KW-0378">Hydrolase</keyword>
<organism evidence="9 10">
    <name type="scientific">Thanatephorus cucumeris (strain AG1-IA)</name>
    <name type="common">Rice sheath blight fungus</name>
    <name type="synonym">Rhizoctonia solani</name>
    <dbReference type="NCBI Taxonomy" id="983506"/>
    <lineage>
        <taxon>Eukaryota</taxon>
        <taxon>Fungi</taxon>
        <taxon>Dikarya</taxon>
        <taxon>Basidiomycota</taxon>
        <taxon>Agaricomycotina</taxon>
        <taxon>Agaricomycetes</taxon>
        <taxon>Cantharellales</taxon>
        <taxon>Ceratobasidiaceae</taxon>
        <taxon>Rhizoctonia</taxon>
        <taxon>Rhizoctonia solani AG-1</taxon>
    </lineage>
</organism>
<evidence type="ECO:0000256" key="3">
    <source>
        <dbReference type="ARBA" id="ARBA00022792"/>
    </source>
</evidence>
<dbReference type="FunFam" id="3.30.70.240:FF:000007">
    <property type="entry name" value="Translation factor GUF1, mitochondrial"/>
    <property type="match status" value="1"/>
</dbReference>
<keyword evidence="3" id="KW-0999">Mitochondrion inner membrane</keyword>
<evidence type="ECO:0000256" key="7">
    <source>
        <dbReference type="ARBA" id="ARBA00023134"/>
    </source>
</evidence>
<evidence type="ECO:0000259" key="8">
    <source>
        <dbReference type="SMART" id="SM00838"/>
    </source>
</evidence>
<gene>
    <name evidence="9" type="ORF">AG1IA_01019</name>
</gene>
<keyword evidence="2" id="KW-0547">Nucleotide-binding</keyword>
<dbReference type="GO" id="GO:0045727">
    <property type="term" value="P:positive regulation of translation"/>
    <property type="evidence" value="ECO:0007669"/>
    <property type="project" value="TreeGrafter"/>
</dbReference>
<evidence type="ECO:0000313" key="10">
    <source>
        <dbReference type="Proteomes" id="UP000011668"/>
    </source>
</evidence>
<dbReference type="PANTHER" id="PTHR43512:SF7">
    <property type="entry name" value="TRANSLATION FACTOR GUF1, MITOCHONDRIAL"/>
    <property type="match status" value="1"/>
</dbReference>
<dbReference type="Pfam" id="PF00679">
    <property type="entry name" value="EFG_C"/>
    <property type="match status" value="1"/>
</dbReference>
<dbReference type="SUPFAM" id="SSF52540">
    <property type="entry name" value="P-loop containing nucleoside triphosphate hydrolases"/>
    <property type="match status" value="1"/>
</dbReference>
<dbReference type="SUPFAM" id="SSF50447">
    <property type="entry name" value="Translation proteins"/>
    <property type="match status" value="1"/>
</dbReference>
<evidence type="ECO:0000256" key="6">
    <source>
        <dbReference type="ARBA" id="ARBA00023128"/>
    </source>
</evidence>
<proteinExistence type="inferred from homology"/>
<dbReference type="EMBL" id="AFRT01000238">
    <property type="protein sequence ID" value="ELU44952.1"/>
    <property type="molecule type" value="Genomic_DNA"/>
</dbReference>
<dbReference type="InterPro" id="IPR000640">
    <property type="entry name" value="EFG_V-like"/>
</dbReference>
<dbReference type="GO" id="GO:0003924">
    <property type="term" value="F:GTPase activity"/>
    <property type="evidence" value="ECO:0007669"/>
    <property type="project" value="InterPro"/>
</dbReference>
<dbReference type="AlphaFoldDB" id="L8X777"/>
<dbReference type="CDD" id="cd03709">
    <property type="entry name" value="lepA_C"/>
    <property type="match status" value="1"/>
</dbReference>
<dbReference type="STRING" id="983506.L8X777"/>
<evidence type="ECO:0000256" key="4">
    <source>
        <dbReference type="ARBA" id="ARBA00022801"/>
    </source>
</evidence>
<evidence type="ECO:0000256" key="1">
    <source>
        <dbReference type="ARBA" id="ARBA00005454"/>
    </source>
</evidence>
<dbReference type="PANTHER" id="PTHR43512">
    <property type="entry name" value="TRANSLATION FACTOR GUF1-RELATED"/>
    <property type="match status" value="1"/>
</dbReference>
<keyword evidence="3" id="KW-0472">Membrane</keyword>
<sequence length="630" mass="70409">MLRANRSLRRPKFSINEHVCYNSRSFKSSSIRRTINMEEFDCSRIRQVVSYKRVSFHGLTTHNRNFGIIAHIDHGKSTLADRLLELTGTISKSGVVNKQVLDKLKVERERGITGKFLGPCCFKQLGTDRPQLVQRFTHDEDSMLYTHNGKQYLLNLIDTPCYLLHDALLQMSTFRGRYPARWLRVRAHYFWWMLLVRENTGICNPERSRVGSFRGHTSPIDIRIPRCERQGCTHHSSPKQGWYTFSSSSPERIAAQMQHTFNISPSDILQVSAKTGQGVPELLQAIVDRVPSPAVGQDPVSVSRTTMRALLFDSQYDRYRGVVSLVSLQSGQLRKGSRYDVVDIGIMHPEEESTGILQAGQVGYITKSIDGLALVHQFDRQTAHIGDTLHHAGEQVDPLPGFRPAKAMLIPYVCQVFAGVYPVDSNEFPKLEESVKRLLLTDRSVTANRESSASLGQGIRLGALGSLHMDVLRQRLEDEYGAQVIVTAPTVPYRLVLRNGNEKEVSNPVDFPDPGEVGTSSGSTVREILEPIVHATIIVPEDYIGNMLDLCSAHRATDLTHAYLSDADSRIVIRATLPLSEIVTDFHDRVKHRSSGFASFDYEAAGYARADVVKVGFALNGKPVDAESVG</sequence>
<dbReference type="InterPro" id="IPR009000">
    <property type="entry name" value="Transl_B-barrel_sf"/>
</dbReference>
<dbReference type="InterPro" id="IPR035647">
    <property type="entry name" value="EFG_III/V"/>
</dbReference>
<dbReference type="Pfam" id="PF00009">
    <property type="entry name" value="GTP_EFTU"/>
    <property type="match status" value="1"/>
</dbReference>
<comment type="caution">
    <text evidence="9">The sequence shown here is derived from an EMBL/GenBank/DDBJ whole genome shotgun (WGS) entry which is preliminary data.</text>
</comment>
<keyword evidence="10" id="KW-1185">Reference proteome</keyword>
<keyword evidence="6" id="KW-0496">Mitochondrion</keyword>